<evidence type="ECO:0008006" key="3">
    <source>
        <dbReference type="Google" id="ProtNLM"/>
    </source>
</evidence>
<reference evidence="2" key="2">
    <citation type="submission" date="2020-07" db="EMBL/GenBank/DDBJ databases">
        <authorList>
            <person name="Vera ALvarez R."/>
            <person name="Arias-Moreno D.M."/>
            <person name="Jimenez-Jacinto V."/>
            <person name="Jimenez-Bremont J.F."/>
            <person name="Swaminathan K."/>
            <person name="Moose S.P."/>
            <person name="Guerrero-Gonzalez M.L."/>
            <person name="Marino-Ramirez L."/>
            <person name="Landsman D."/>
            <person name="Rodriguez-Kessler M."/>
            <person name="Delgado-Sanchez P."/>
        </authorList>
    </citation>
    <scope>NUCLEOTIDE SEQUENCE</scope>
    <source>
        <tissue evidence="2">Cladode</tissue>
    </source>
</reference>
<dbReference type="AlphaFoldDB" id="A0A7C9AV34"/>
<accession>A0A7C9AV34</accession>
<evidence type="ECO:0000313" key="2">
    <source>
        <dbReference type="EMBL" id="MBA4677538.1"/>
    </source>
</evidence>
<reference evidence="2" key="1">
    <citation type="journal article" date="2013" name="J. Plant Res.">
        <title>Effect of fungi and light on seed germination of three Opuntia species from semiarid lands of central Mexico.</title>
        <authorList>
            <person name="Delgado-Sanchez P."/>
            <person name="Jimenez-Bremont J.F."/>
            <person name="Guerrero-Gonzalez Mde L."/>
            <person name="Flores J."/>
        </authorList>
    </citation>
    <scope>NUCLEOTIDE SEQUENCE</scope>
    <source>
        <tissue evidence="2">Cladode</tissue>
    </source>
</reference>
<feature type="signal peptide" evidence="1">
    <location>
        <begin position="1"/>
        <end position="27"/>
    </location>
</feature>
<protein>
    <recommendedName>
        <fullName evidence="3">Secreted protein</fullName>
    </recommendedName>
</protein>
<organism evidence="2">
    <name type="scientific">Opuntia streptacantha</name>
    <name type="common">Prickly pear cactus</name>
    <name type="synonym">Opuntia cardona</name>
    <dbReference type="NCBI Taxonomy" id="393608"/>
    <lineage>
        <taxon>Eukaryota</taxon>
        <taxon>Viridiplantae</taxon>
        <taxon>Streptophyta</taxon>
        <taxon>Embryophyta</taxon>
        <taxon>Tracheophyta</taxon>
        <taxon>Spermatophyta</taxon>
        <taxon>Magnoliopsida</taxon>
        <taxon>eudicotyledons</taxon>
        <taxon>Gunneridae</taxon>
        <taxon>Pentapetalae</taxon>
        <taxon>Caryophyllales</taxon>
        <taxon>Cactineae</taxon>
        <taxon>Cactaceae</taxon>
        <taxon>Opuntioideae</taxon>
        <taxon>Opuntia</taxon>
    </lineage>
</organism>
<feature type="chain" id="PRO_5027946895" description="Secreted protein" evidence="1">
    <location>
        <begin position="28"/>
        <end position="108"/>
    </location>
</feature>
<keyword evidence="1" id="KW-0732">Signal</keyword>
<evidence type="ECO:0000256" key="1">
    <source>
        <dbReference type="SAM" id="SignalP"/>
    </source>
</evidence>
<proteinExistence type="predicted"/>
<dbReference type="EMBL" id="GISG01275527">
    <property type="protein sequence ID" value="MBA4677538.1"/>
    <property type="molecule type" value="Transcribed_RNA"/>
</dbReference>
<sequence length="108" mass="11642">MPLFSFLHLIDLFNLLQLLRSSWLVSATPWENLMLVVGHGSPLTMVSVSGSSVLLISSIPGSSTAAAQLSFCSLEFAVPVMMESLASLSFFSTLNPPSFFASLWLTSN</sequence>
<name>A0A7C9AV34_OPUST</name>